<dbReference type="STRING" id="717605.Theco_3122"/>
<dbReference type="InterPro" id="IPR014082">
    <property type="entry name" value="CRISPR-assoc_prot_Cas02710"/>
</dbReference>
<accession>L0EFX6</accession>
<dbReference type="SUPFAM" id="SSF52980">
    <property type="entry name" value="Restriction endonuclease-like"/>
    <property type="match status" value="1"/>
</dbReference>
<dbReference type="KEGG" id="tco:Theco_3122"/>
<dbReference type="RefSeq" id="WP_015255915.1">
    <property type="nucleotide sequence ID" value="NC_019897.1"/>
</dbReference>
<dbReference type="AlphaFoldDB" id="L0EFX6"/>
<dbReference type="EMBL" id="CP003255">
    <property type="protein sequence ID" value="AGA59178.1"/>
    <property type="molecule type" value="Genomic_DNA"/>
</dbReference>
<dbReference type="HOGENOM" id="CLU_045222_0_0_9"/>
<reference evidence="2" key="1">
    <citation type="submission" date="2012-01" db="EMBL/GenBank/DDBJ databases">
        <title>Complete sequence of chromosome of Thermobacillus composti KWC4.</title>
        <authorList>
            <person name="Lucas S."/>
            <person name="Han J."/>
            <person name="Lapidus A."/>
            <person name="Cheng J.-F."/>
            <person name="Goodwin L."/>
            <person name="Pitluck S."/>
            <person name="Peters L."/>
            <person name="Ovchinnikova G."/>
            <person name="Teshima H."/>
            <person name="Detter J.C."/>
            <person name="Han C."/>
            <person name="Tapia R."/>
            <person name="Land M."/>
            <person name="Hauser L."/>
            <person name="Kyrpides N."/>
            <person name="Ivanova N."/>
            <person name="Pagani I."/>
            <person name="Anderson I."/>
            <person name="Woyke T."/>
        </authorList>
    </citation>
    <scope>NUCLEOTIDE SEQUENCE [LARGE SCALE GENOMIC DNA]</scope>
    <source>
        <strain evidence="2">DSM 18247 / JCM 13945 / KWC4</strain>
    </source>
</reference>
<protein>
    <submittedName>
        <fullName evidence="1">CRISPR-associated protein, TIGR02710 family</fullName>
    </submittedName>
</protein>
<dbReference type="InterPro" id="IPR011335">
    <property type="entry name" value="Restrct_endonuc-II-like"/>
</dbReference>
<dbReference type="NCBIfam" id="TIGR02710">
    <property type="entry name" value="TIGR02710 family CRISPR-associated CARF protein"/>
    <property type="match status" value="1"/>
</dbReference>
<evidence type="ECO:0000313" key="2">
    <source>
        <dbReference type="Proteomes" id="UP000010795"/>
    </source>
</evidence>
<dbReference type="eggNOG" id="COG0457">
    <property type="taxonomic scope" value="Bacteria"/>
</dbReference>
<proteinExistence type="predicted"/>
<sequence>MKVLIMTVGGDDTPLVLSIKELKPDYIHFICSSGQNSSRVMVIGDGKVCGKEKDRPNILIQAGFPKDQTTIVEVDPDDPAEVYELAKEIIAGYKGHQVYTDYTGGTKSMASGLLVAALEYDYCQPILMKGPRADLNKVTGDRSRVFMINRHSIIFSRFKKTFEDVLNRQDYGGARDIVRTISKIGADKNDEEFLDRANVVMNAFDLWDRFEYGRAWEDLDYFSRSYRPNQQIIQCKIMAGRLAGIVEWLKIGSEAAKQPSKTESTPNIPHTVSAPWREAPLPVYDLIRNAERRARMEQYDDAVARLYRATELYAQFALRRRDISTSNITEETLTQLSEERRERLELKRDAEGRLAIGLFESYELLSGLNEPIGQVWEAHKARIKDAIKYRNLSWLAHGFEPVTRQYYETFHEVLTEFINQCDEADPHFRKNKVNLNNYPDLPNTVCFMD</sequence>
<dbReference type="Proteomes" id="UP000010795">
    <property type="component" value="Chromosome"/>
</dbReference>
<dbReference type="Pfam" id="PF09670">
    <property type="entry name" value="Cas_Cas02710"/>
    <property type="match status" value="1"/>
</dbReference>
<name>L0EFX6_THECK</name>
<organism evidence="1 2">
    <name type="scientific">Thermobacillus composti (strain DSM 18247 / JCM 13945 / KWC4)</name>
    <dbReference type="NCBI Taxonomy" id="717605"/>
    <lineage>
        <taxon>Bacteria</taxon>
        <taxon>Bacillati</taxon>
        <taxon>Bacillota</taxon>
        <taxon>Bacilli</taxon>
        <taxon>Bacillales</taxon>
        <taxon>Paenibacillaceae</taxon>
        <taxon>Thermobacillus</taxon>
    </lineage>
</organism>
<dbReference type="OrthoDB" id="9770049at2"/>
<keyword evidence="2" id="KW-1185">Reference proteome</keyword>
<evidence type="ECO:0000313" key="1">
    <source>
        <dbReference type="EMBL" id="AGA59178.1"/>
    </source>
</evidence>
<dbReference type="Gene3D" id="3.40.50.10770">
    <property type="entry name" value="Hypothetical protein VC1899 like domain (Restriction endonuclease-like)"/>
    <property type="match status" value="1"/>
</dbReference>
<gene>
    <name evidence="1" type="ordered locus">Theco_3122</name>
</gene>